<gene>
    <name evidence="1" type="ORF">K435DRAFT_971857</name>
</gene>
<name>A0A4S8L2Q2_DENBC</name>
<protein>
    <submittedName>
        <fullName evidence="1">Uncharacterized protein</fullName>
    </submittedName>
</protein>
<organism evidence="1 2">
    <name type="scientific">Dendrothele bispora (strain CBS 962.96)</name>
    <dbReference type="NCBI Taxonomy" id="1314807"/>
    <lineage>
        <taxon>Eukaryota</taxon>
        <taxon>Fungi</taxon>
        <taxon>Dikarya</taxon>
        <taxon>Basidiomycota</taxon>
        <taxon>Agaricomycotina</taxon>
        <taxon>Agaricomycetes</taxon>
        <taxon>Agaricomycetidae</taxon>
        <taxon>Agaricales</taxon>
        <taxon>Agaricales incertae sedis</taxon>
        <taxon>Dendrothele</taxon>
    </lineage>
</organism>
<dbReference type="AlphaFoldDB" id="A0A4S8L2Q2"/>
<dbReference type="Proteomes" id="UP000297245">
    <property type="component" value="Unassembled WGS sequence"/>
</dbReference>
<evidence type="ECO:0000313" key="2">
    <source>
        <dbReference type="Proteomes" id="UP000297245"/>
    </source>
</evidence>
<sequence>MKVLGPDLPTHIEPVFVELSPSGSIEAIDIECCDSSVLDIKRPAKAHYCCCRPQLCLEGSLPLSLWRKAESSPIPNIEDTISSPMNAIPKLYKLFRDVDVNTFLS</sequence>
<accession>A0A4S8L2Q2</accession>
<proteinExistence type="predicted"/>
<dbReference type="EMBL" id="ML179715">
    <property type="protein sequence ID" value="THU82680.1"/>
    <property type="molecule type" value="Genomic_DNA"/>
</dbReference>
<keyword evidence="2" id="KW-1185">Reference proteome</keyword>
<reference evidence="1 2" key="1">
    <citation type="journal article" date="2019" name="Nat. Ecol. Evol.">
        <title>Megaphylogeny resolves global patterns of mushroom evolution.</title>
        <authorList>
            <person name="Varga T."/>
            <person name="Krizsan K."/>
            <person name="Foldi C."/>
            <person name="Dima B."/>
            <person name="Sanchez-Garcia M."/>
            <person name="Sanchez-Ramirez S."/>
            <person name="Szollosi G.J."/>
            <person name="Szarkandi J.G."/>
            <person name="Papp V."/>
            <person name="Albert L."/>
            <person name="Andreopoulos W."/>
            <person name="Angelini C."/>
            <person name="Antonin V."/>
            <person name="Barry K.W."/>
            <person name="Bougher N.L."/>
            <person name="Buchanan P."/>
            <person name="Buyck B."/>
            <person name="Bense V."/>
            <person name="Catcheside P."/>
            <person name="Chovatia M."/>
            <person name="Cooper J."/>
            <person name="Damon W."/>
            <person name="Desjardin D."/>
            <person name="Finy P."/>
            <person name="Geml J."/>
            <person name="Haridas S."/>
            <person name="Hughes K."/>
            <person name="Justo A."/>
            <person name="Karasinski D."/>
            <person name="Kautmanova I."/>
            <person name="Kiss B."/>
            <person name="Kocsube S."/>
            <person name="Kotiranta H."/>
            <person name="LaButti K.M."/>
            <person name="Lechner B.E."/>
            <person name="Liimatainen K."/>
            <person name="Lipzen A."/>
            <person name="Lukacs Z."/>
            <person name="Mihaltcheva S."/>
            <person name="Morgado L.N."/>
            <person name="Niskanen T."/>
            <person name="Noordeloos M.E."/>
            <person name="Ohm R.A."/>
            <person name="Ortiz-Santana B."/>
            <person name="Ovrebo C."/>
            <person name="Racz N."/>
            <person name="Riley R."/>
            <person name="Savchenko A."/>
            <person name="Shiryaev A."/>
            <person name="Soop K."/>
            <person name="Spirin V."/>
            <person name="Szebenyi C."/>
            <person name="Tomsovsky M."/>
            <person name="Tulloss R.E."/>
            <person name="Uehling J."/>
            <person name="Grigoriev I.V."/>
            <person name="Vagvolgyi C."/>
            <person name="Papp T."/>
            <person name="Martin F.M."/>
            <person name="Miettinen O."/>
            <person name="Hibbett D.S."/>
            <person name="Nagy L.G."/>
        </authorList>
    </citation>
    <scope>NUCLEOTIDE SEQUENCE [LARGE SCALE GENOMIC DNA]</scope>
    <source>
        <strain evidence="1 2">CBS 962.96</strain>
    </source>
</reference>
<evidence type="ECO:0000313" key="1">
    <source>
        <dbReference type="EMBL" id="THU82680.1"/>
    </source>
</evidence>